<dbReference type="InterPro" id="IPR036028">
    <property type="entry name" value="SH3-like_dom_sf"/>
</dbReference>
<dbReference type="AlphaFoldDB" id="A0A0R3WDX1"/>
<sequence>LLLVGEAIQAMVTTYQQVADLKSQRDSNMITEVFDPIKNTTLKELAHIEKLRKAVVEAQNEVNAADKSREKDDGVTLSGNQQATHRYDQASRALSEAKEMHKKAVIEFRQDEPKRIAFLQASTEAQLQYHRSALEAFTKLASELRTIRGNSADSVPEMARDAYINGANGYYSKPQPDFAFTATVERKASTVPGTSQFVSFVPRSLCLGEHQPATAAARTQCQALYDFEAEQDDDLSLKKGDIATIIEKVDDQWYYGEKGGRHGHFPVEFVQVI</sequence>
<name>A0A0R3WDX1_TAEAS</name>
<dbReference type="Gene3D" id="2.30.30.40">
    <property type="entry name" value="SH3 Domains"/>
    <property type="match status" value="1"/>
</dbReference>
<dbReference type="PANTHER" id="PTHR14167:SF116">
    <property type="entry name" value="CAP, ISOFORM AC"/>
    <property type="match status" value="1"/>
</dbReference>
<dbReference type="Gene3D" id="1.20.1270.60">
    <property type="entry name" value="Arfaptin homology (AH) domain/BAR domain"/>
    <property type="match status" value="1"/>
</dbReference>
<protein>
    <submittedName>
        <fullName evidence="5">SH3 domain-containing protein</fullName>
    </submittedName>
</protein>
<evidence type="ECO:0000256" key="3">
    <source>
        <dbReference type="SAM" id="MobiDB-lite"/>
    </source>
</evidence>
<accession>A0A0R3WDX1</accession>
<dbReference type="InterPro" id="IPR027267">
    <property type="entry name" value="AH/BAR_dom_sf"/>
</dbReference>
<dbReference type="STRING" id="60517.A0A0R3WDX1"/>
<dbReference type="SUPFAM" id="SSF103657">
    <property type="entry name" value="BAR/IMD domain-like"/>
    <property type="match status" value="1"/>
</dbReference>
<proteinExistence type="predicted"/>
<dbReference type="Pfam" id="PF00018">
    <property type="entry name" value="SH3_1"/>
    <property type="match status" value="1"/>
</dbReference>
<organism evidence="5">
    <name type="scientific">Taenia asiatica</name>
    <name type="common">Asian tapeworm</name>
    <dbReference type="NCBI Taxonomy" id="60517"/>
    <lineage>
        <taxon>Eukaryota</taxon>
        <taxon>Metazoa</taxon>
        <taxon>Spiralia</taxon>
        <taxon>Lophotrochozoa</taxon>
        <taxon>Platyhelminthes</taxon>
        <taxon>Cestoda</taxon>
        <taxon>Eucestoda</taxon>
        <taxon>Cyclophyllidea</taxon>
        <taxon>Taeniidae</taxon>
        <taxon>Taenia</taxon>
    </lineage>
</organism>
<dbReference type="PRINTS" id="PR00499">
    <property type="entry name" value="P67PHOX"/>
</dbReference>
<reference evidence="5" key="1">
    <citation type="submission" date="2017-02" db="UniProtKB">
        <authorList>
            <consortium name="WormBaseParasite"/>
        </authorList>
    </citation>
    <scope>IDENTIFICATION</scope>
</reference>
<evidence type="ECO:0000313" key="5">
    <source>
        <dbReference type="WBParaSite" id="TASK_0000898301-mRNA-1"/>
    </source>
</evidence>
<dbReference type="FunFam" id="2.30.30.40:FF:000072">
    <property type="entry name" value="Unconventional Myosin IB"/>
    <property type="match status" value="1"/>
</dbReference>
<feature type="region of interest" description="Disordered" evidence="3">
    <location>
        <begin position="61"/>
        <end position="92"/>
    </location>
</feature>
<dbReference type="PRINTS" id="PR00452">
    <property type="entry name" value="SH3DOMAIN"/>
</dbReference>
<dbReference type="InterPro" id="IPR001452">
    <property type="entry name" value="SH3_domain"/>
</dbReference>
<dbReference type="WBParaSite" id="TASK_0000898301-mRNA-1">
    <property type="protein sequence ID" value="TASK_0000898301-mRNA-1"/>
    <property type="gene ID" value="TASK_0000898301"/>
</dbReference>
<evidence type="ECO:0000256" key="1">
    <source>
        <dbReference type="ARBA" id="ARBA00022443"/>
    </source>
</evidence>
<feature type="compositionally biased region" description="Basic and acidic residues" evidence="3">
    <location>
        <begin position="64"/>
        <end position="74"/>
    </location>
</feature>
<dbReference type="SMART" id="SM00326">
    <property type="entry name" value="SH3"/>
    <property type="match status" value="1"/>
</dbReference>
<evidence type="ECO:0000259" key="4">
    <source>
        <dbReference type="PROSITE" id="PS50002"/>
    </source>
</evidence>
<dbReference type="PANTHER" id="PTHR14167">
    <property type="entry name" value="SH3 DOMAIN-CONTAINING"/>
    <property type="match status" value="1"/>
</dbReference>
<evidence type="ECO:0000256" key="2">
    <source>
        <dbReference type="PROSITE-ProRule" id="PRU00192"/>
    </source>
</evidence>
<dbReference type="PROSITE" id="PS50002">
    <property type="entry name" value="SH3"/>
    <property type="match status" value="1"/>
</dbReference>
<dbReference type="SUPFAM" id="SSF50044">
    <property type="entry name" value="SH3-domain"/>
    <property type="match status" value="1"/>
</dbReference>
<feature type="domain" description="SH3" evidence="4">
    <location>
        <begin position="216"/>
        <end position="273"/>
    </location>
</feature>
<keyword evidence="1 2" id="KW-0728">SH3 domain</keyword>
<dbReference type="InterPro" id="IPR050384">
    <property type="entry name" value="Endophilin_SH3RF"/>
</dbReference>